<feature type="compositionally biased region" description="Polar residues" evidence="1">
    <location>
        <begin position="206"/>
        <end position="224"/>
    </location>
</feature>
<feature type="compositionally biased region" description="Low complexity" evidence="1">
    <location>
        <begin position="72"/>
        <end position="85"/>
    </location>
</feature>
<feature type="region of interest" description="Disordered" evidence="1">
    <location>
        <begin position="129"/>
        <end position="187"/>
    </location>
</feature>
<evidence type="ECO:0000313" key="3">
    <source>
        <dbReference type="EMBL" id="GFY63204.1"/>
    </source>
</evidence>
<sequence length="286" mass="32329">MPKNYFIYFACILYLHALVSSKVYGHEDVGEDHDDDHNDDHNDDHHDDHDENNTSDPEEELDIEYPNSSDANPNEENGENLTTNNDSENNVDNGATMEKEYDLDHFPEHESVNKIENKISDEVVMNATSNQGNISNTNNMNDTDIGGTISDNQNHQKDKANKSKSAKQTQNFNTANEGPRLDEYPTDDNEASAYETFYPDGRTKATPVNTKNSANDQELNNTKSRQNDLDAIKENESTEKGEEHNDKSLNLMNSKFGKVFSNKMNENLSYREQLKDTESVDAPPKG</sequence>
<keyword evidence="4" id="KW-1185">Reference proteome</keyword>
<proteinExistence type="predicted"/>
<comment type="caution">
    <text evidence="3">The sequence shown here is derived from an EMBL/GenBank/DDBJ whole genome shotgun (WGS) entry which is preliminary data.</text>
</comment>
<feature type="region of interest" description="Disordered" evidence="1">
    <location>
        <begin position="199"/>
        <end position="249"/>
    </location>
</feature>
<keyword evidence="2" id="KW-0732">Signal</keyword>
<feature type="signal peptide" evidence="2">
    <location>
        <begin position="1"/>
        <end position="25"/>
    </location>
</feature>
<feature type="compositionally biased region" description="Basic and acidic residues" evidence="1">
    <location>
        <begin position="225"/>
        <end position="247"/>
    </location>
</feature>
<evidence type="ECO:0000256" key="2">
    <source>
        <dbReference type="SAM" id="SignalP"/>
    </source>
</evidence>
<organism evidence="3 4">
    <name type="scientific">Trichonephila inaurata madagascariensis</name>
    <dbReference type="NCBI Taxonomy" id="2747483"/>
    <lineage>
        <taxon>Eukaryota</taxon>
        <taxon>Metazoa</taxon>
        <taxon>Ecdysozoa</taxon>
        <taxon>Arthropoda</taxon>
        <taxon>Chelicerata</taxon>
        <taxon>Arachnida</taxon>
        <taxon>Araneae</taxon>
        <taxon>Araneomorphae</taxon>
        <taxon>Entelegynae</taxon>
        <taxon>Araneoidea</taxon>
        <taxon>Nephilidae</taxon>
        <taxon>Trichonephila</taxon>
        <taxon>Trichonephila inaurata</taxon>
    </lineage>
</organism>
<gene>
    <name evidence="3" type="ORF">TNIN_278371</name>
</gene>
<dbReference type="AlphaFoldDB" id="A0A8X6Y1G5"/>
<feature type="compositionally biased region" description="Basic and acidic residues" evidence="1">
    <location>
        <begin position="35"/>
        <end position="52"/>
    </location>
</feature>
<name>A0A8X6Y1G5_9ARAC</name>
<accession>A0A8X6Y1G5</accession>
<evidence type="ECO:0000313" key="4">
    <source>
        <dbReference type="Proteomes" id="UP000886998"/>
    </source>
</evidence>
<feature type="region of interest" description="Disordered" evidence="1">
    <location>
        <begin position="29"/>
        <end position="93"/>
    </location>
</feature>
<feature type="compositionally biased region" description="Polar residues" evidence="1">
    <location>
        <begin position="166"/>
        <end position="176"/>
    </location>
</feature>
<evidence type="ECO:0000256" key="1">
    <source>
        <dbReference type="SAM" id="MobiDB-lite"/>
    </source>
</evidence>
<dbReference type="Proteomes" id="UP000886998">
    <property type="component" value="Unassembled WGS sequence"/>
</dbReference>
<protein>
    <submittedName>
        <fullName evidence="3">Uncharacterized protein</fullName>
    </submittedName>
</protein>
<feature type="chain" id="PRO_5036471305" evidence="2">
    <location>
        <begin position="26"/>
        <end position="286"/>
    </location>
</feature>
<dbReference type="EMBL" id="BMAV01014653">
    <property type="protein sequence ID" value="GFY63204.1"/>
    <property type="molecule type" value="Genomic_DNA"/>
</dbReference>
<reference evidence="3" key="1">
    <citation type="submission" date="2020-08" db="EMBL/GenBank/DDBJ databases">
        <title>Multicomponent nature underlies the extraordinary mechanical properties of spider dragline silk.</title>
        <authorList>
            <person name="Kono N."/>
            <person name="Nakamura H."/>
            <person name="Mori M."/>
            <person name="Yoshida Y."/>
            <person name="Ohtoshi R."/>
            <person name="Malay A.D."/>
            <person name="Moran D.A.P."/>
            <person name="Tomita M."/>
            <person name="Numata K."/>
            <person name="Arakawa K."/>
        </authorList>
    </citation>
    <scope>NUCLEOTIDE SEQUENCE</scope>
</reference>
<feature type="compositionally biased region" description="Polar residues" evidence="1">
    <location>
        <begin position="129"/>
        <end position="142"/>
    </location>
</feature>